<organism evidence="1">
    <name type="scientific">Siphoviridae sp. ctBeL15</name>
    <dbReference type="NCBI Taxonomy" id="2825374"/>
    <lineage>
        <taxon>Viruses</taxon>
        <taxon>Duplodnaviria</taxon>
        <taxon>Heunggongvirae</taxon>
        <taxon>Uroviricota</taxon>
        <taxon>Caudoviricetes</taxon>
    </lineage>
</organism>
<dbReference type="EMBL" id="BK016176">
    <property type="protein sequence ID" value="DAG00106.1"/>
    <property type="molecule type" value="Genomic_DNA"/>
</dbReference>
<reference evidence="1" key="1">
    <citation type="journal article" date="2021" name="Proc. Natl. Acad. Sci. U.S.A.">
        <title>A Catalog of Tens of Thousands of Viruses from Human Metagenomes Reveals Hidden Associations with Chronic Diseases.</title>
        <authorList>
            <person name="Tisza M.J."/>
            <person name="Buck C.B."/>
        </authorList>
    </citation>
    <scope>NUCLEOTIDE SEQUENCE</scope>
    <source>
        <strain evidence="1">CtBeL15</strain>
    </source>
</reference>
<protein>
    <submittedName>
        <fullName evidence="1">Uncharacterized protein</fullName>
    </submittedName>
</protein>
<accession>A0A8S5V024</accession>
<name>A0A8S5V024_9CAUD</name>
<proteinExistence type="predicted"/>
<evidence type="ECO:0000313" key="1">
    <source>
        <dbReference type="EMBL" id="DAG00106.1"/>
    </source>
</evidence>
<sequence length="91" mass="9787">MTTNNTTSPENLYNIAPEGKAQLYTAAEIRAAAAGGLQIWLDVGRRWPRVPCRMAATVRGWVTAVGERGAIYQAWAGDFHGSPSPAEIVTT</sequence>